<organism evidence="2 3">
    <name type="scientific">Kaistia geumhonensis</name>
    <dbReference type="NCBI Taxonomy" id="410839"/>
    <lineage>
        <taxon>Bacteria</taxon>
        <taxon>Pseudomonadati</taxon>
        <taxon>Pseudomonadota</taxon>
        <taxon>Alphaproteobacteria</taxon>
        <taxon>Hyphomicrobiales</taxon>
        <taxon>Kaistiaceae</taxon>
        <taxon>Kaistia</taxon>
    </lineage>
</organism>
<dbReference type="RefSeq" id="WP_266279971.1">
    <property type="nucleotide sequence ID" value="NZ_JAPKNF010000001.1"/>
</dbReference>
<name>A0ABU0M5D0_9HYPH</name>
<dbReference type="InterPro" id="IPR029058">
    <property type="entry name" value="AB_hydrolase_fold"/>
</dbReference>
<feature type="domain" description="AB hydrolase-1" evidence="1">
    <location>
        <begin position="78"/>
        <end position="322"/>
    </location>
</feature>
<reference evidence="2 3" key="1">
    <citation type="submission" date="2023-07" db="EMBL/GenBank/DDBJ databases">
        <title>Genomic Encyclopedia of Type Strains, Phase IV (KMG-IV): sequencing the most valuable type-strain genomes for metagenomic binning, comparative biology and taxonomic classification.</title>
        <authorList>
            <person name="Goeker M."/>
        </authorList>
    </citation>
    <scope>NUCLEOTIDE SEQUENCE [LARGE SCALE GENOMIC DNA]</scope>
    <source>
        <strain evidence="2 3">B1-1</strain>
    </source>
</reference>
<evidence type="ECO:0000259" key="1">
    <source>
        <dbReference type="Pfam" id="PF12697"/>
    </source>
</evidence>
<dbReference type="Proteomes" id="UP001223743">
    <property type="component" value="Unassembled WGS sequence"/>
</dbReference>
<dbReference type="PANTHER" id="PTHR43798">
    <property type="entry name" value="MONOACYLGLYCEROL LIPASE"/>
    <property type="match status" value="1"/>
</dbReference>
<dbReference type="InterPro" id="IPR000073">
    <property type="entry name" value="AB_hydrolase_1"/>
</dbReference>
<accession>A0ABU0M5D0</accession>
<dbReference type="PRINTS" id="PR00412">
    <property type="entry name" value="EPOXHYDRLASE"/>
</dbReference>
<proteinExistence type="predicted"/>
<protein>
    <submittedName>
        <fullName evidence="2">Pimeloyl-ACP methyl ester carboxylesterase</fullName>
    </submittedName>
</protein>
<keyword evidence="3" id="KW-1185">Reference proteome</keyword>
<evidence type="ECO:0000313" key="3">
    <source>
        <dbReference type="Proteomes" id="UP001223743"/>
    </source>
</evidence>
<dbReference type="EMBL" id="JAUSWJ010000001">
    <property type="protein sequence ID" value="MDQ0516156.1"/>
    <property type="molecule type" value="Genomic_DNA"/>
</dbReference>
<dbReference type="PRINTS" id="PR00111">
    <property type="entry name" value="ABHYDROLASE"/>
</dbReference>
<comment type="caution">
    <text evidence="2">The sequence shown here is derived from an EMBL/GenBank/DDBJ whole genome shotgun (WGS) entry which is preliminary data.</text>
</comment>
<gene>
    <name evidence="2" type="ORF">QO015_001769</name>
</gene>
<dbReference type="Gene3D" id="3.40.50.1820">
    <property type="entry name" value="alpha/beta hydrolase"/>
    <property type="match status" value="1"/>
</dbReference>
<dbReference type="InterPro" id="IPR000639">
    <property type="entry name" value="Epox_hydrolase-like"/>
</dbReference>
<sequence>MIKGMGGAVAAAVTKRTRAARKRSVSLLPLVVAASFAGLAAYNHVRARQAVLRALRGRLMHVGAVRLHVLDEGVGMPLVLLHGNGSAAEDFVASGLIGAASGRYRVLAFDRPGFGASSRPRGPIWTPAAQADLIHAALRQLGIERYLVLGHSFGASVALECALRHPEAVAGVIAVSGYYFPKPRPALAFASLPAVPILGTIARYTVLPLLARKTWPLVLEKMFRPAPIAPRFSASLRELACGPEGLRSVAAESALLIAASAMVPDYSRITAPVGILAGDADDLIDAAEQAGLLKAAIPGALVDIVPHAGHMVQQTAPDAVLAMIDRIETARRAA</sequence>
<dbReference type="PANTHER" id="PTHR43798:SF33">
    <property type="entry name" value="HYDROLASE, PUTATIVE (AFU_ORTHOLOGUE AFUA_2G14860)-RELATED"/>
    <property type="match status" value="1"/>
</dbReference>
<evidence type="ECO:0000313" key="2">
    <source>
        <dbReference type="EMBL" id="MDQ0516156.1"/>
    </source>
</evidence>
<dbReference type="Pfam" id="PF12697">
    <property type="entry name" value="Abhydrolase_6"/>
    <property type="match status" value="1"/>
</dbReference>
<dbReference type="SUPFAM" id="SSF53474">
    <property type="entry name" value="alpha/beta-Hydrolases"/>
    <property type="match status" value="1"/>
</dbReference>
<dbReference type="InterPro" id="IPR050266">
    <property type="entry name" value="AB_hydrolase_sf"/>
</dbReference>